<evidence type="ECO:0008006" key="4">
    <source>
        <dbReference type="Google" id="ProtNLM"/>
    </source>
</evidence>
<sequence>MRRSLSLLCVVVLFLGMRVEAGAATQGVTREQTEQTVQAQALSRSLLAAGLPGLVAKREPLGGSLAHYTWKVRVGAGAYDVVTLHRVVRESIPWIPARTSRAVFMVHGDLWGFVPAFLTNTRVSTMPSDQSVAGFLASHDVDVWGLDLRWVGVPESEVDFRFMANWNLETHVKDLGTGLTLADAVRKLSGGGRSHGNNRMFLLGWSRGATIGYAYLDAESQRPRGLRRVDGFIPMDMVLRFAPEAAEQRGWACDRYEALRAARSQGRTEGGLLGPAPGTPVRLIGQLADDAPNAPSPLAAPVLVAQPTPTNRQFAVIAAGATAALFAPLQPLTPGYHLAASTPDATGLPYKTAFTPEATLFDYLQLAVPYQSLNEVVETEAQLCGLDVPYDDHLKDVKVPVMYVGAAGGVGNYGEYSVRLLGSTDVTVHTVRTRPEAERALDYGHADLFLARDARARVWTPMLQWIQAH</sequence>
<name>A0ABR9PVF9_9BACT</name>
<dbReference type="InterPro" id="IPR029058">
    <property type="entry name" value="AB_hydrolase_fold"/>
</dbReference>
<organism evidence="2 3">
    <name type="scientific">Corallococcus soli</name>
    <dbReference type="NCBI Taxonomy" id="2710757"/>
    <lineage>
        <taxon>Bacteria</taxon>
        <taxon>Pseudomonadati</taxon>
        <taxon>Myxococcota</taxon>
        <taxon>Myxococcia</taxon>
        <taxon>Myxococcales</taxon>
        <taxon>Cystobacterineae</taxon>
        <taxon>Myxococcaceae</taxon>
        <taxon>Corallococcus</taxon>
    </lineage>
</organism>
<protein>
    <recommendedName>
        <fullName evidence="4">Lipoprotein</fullName>
    </recommendedName>
</protein>
<proteinExistence type="predicted"/>
<keyword evidence="3" id="KW-1185">Reference proteome</keyword>
<accession>A0ABR9PVF9</accession>
<gene>
    <name evidence="2" type="ORF">G4177_27445</name>
</gene>
<dbReference type="EMBL" id="JAAIYO010000010">
    <property type="protein sequence ID" value="MBE4751909.1"/>
    <property type="molecule type" value="Genomic_DNA"/>
</dbReference>
<evidence type="ECO:0000313" key="3">
    <source>
        <dbReference type="Proteomes" id="UP001516472"/>
    </source>
</evidence>
<evidence type="ECO:0000313" key="2">
    <source>
        <dbReference type="EMBL" id="MBE4751909.1"/>
    </source>
</evidence>
<evidence type="ECO:0000256" key="1">
    <source>
        <dbReference type="SAM" id="SignalP"/>
    </source>
</evidence>
<dbReference type="RefSeq" id="WP_193429115.1">
    <property type="nucleotide sequence ID" value="NZ_JAAIYO010000010.1"/>
</dbReference>
<feature type="chain" id="PRO_5047288756" description="Lipoprotein" evidence="1">
    <location>
        <begin position="24"/>
        <end position="469"/>
    </location>
</feature>
<dbReference type="Proteomes" id="UP001516472">
    <property type="component" value="Unassembled WGS sequence"/>
</dbReference>
<dbReference type="SUPFAM" id="SSF53474">
    <property type="entry name" value="alpha/beta-Hydrolases"/>
    <property type="match status" value="1"/>
</dbReference>
<comment type="caution">
    <text evidence="2">The sequence shown here is derived from an EMBL/GenBank/DDBJ whole genome shotgun (WGS) entry which is preliminary data.</text>
</comment>
<keyword evidence="1" id="KW-0732">Signal</keyword>
<feature type="signal peptide" evidence="1">
    <location>
        <begin position="1"/>
        <end position="23"/>
    </location>
</feature>
<dbReference type="Gene3D" id="3.40.50.1820">
    <property type="entry name" value="alpha/beta hydrolase"/>
    <property type="match status" value="1"/>
</dbReference>
<reference evidence="2 3" key="1">
    <citation type="submission" date="2020-02" db="EMBL/GenBank/DDBJ databases">
        <authorList>
            <person name="Babadi Z.K."/>
            <person name="Risdian C."/>
            <person name="Ebrahimipour G.H."/>
            <person name="Wink J."/>
        </authorList>
    </citation>
    <scope>NUCLEOTIDE SEQUENCE [LARGE SCALE GENOMIC DNA]</scope>
    <source>
        <strain evidence="2 3">ZKHCc1 1396</strain>
    </source>
</reference>